<dbReference type="Gene3D" id="3.40.50.720">
    <property type="entry name" value="NAD(P)-binding Rossmann-like Domain"/>
    <property type="match status" value="1"/>
</dbReference>
<dbReference type="GO" id="GO:0000253">
    <property type="term" value="F:3-beta-hydroxysteroid 3-dehydrogenase (NADP+) activity"/>
    <property type="evidence" value="ECO:0007669"/>
    <property type="project" value="TreeGrafter"/>
</dbReference>
<name>A0A2K0W382_GIBNY</name>
<comment type="caution">
    <text evidence="7">The sequence shown here is derived from an EMBL/GenBank/DDBJ whole genome shotgun (WGS) entry which is preliminary data.</text>
</comment>
<reference evidence="7 8" key="1">
    <citation type="submission" date="2017-06" db="EMBL/GenBank/DDBJ databases">
        <title>Genome of Fusarium nygamai isolate CS10214.</title>
        <authorList>
            <person name="Gardiner D.M."/>
            <person name="Obanor F."/>
            <person name="Kazan K."/>
        </authorList>
    </citation>
    <scope>NUCLEOTIDE SEQUENCE [LARGE SCALE GENOMIC DNA]</scope>
    <source>
        <strain evidence="7 8">CS10214</strain>
    </source>
</reference>
<evidence type="ECO:0000256" key="5">
    <source>
        <dbReference type="ARBA" id="ARBA00023098"/>
    </source>
</evidence>
<keyword evidence="1" id="KW-0444">Lipid biosynthesis</keyword>
<keyword evidence="4" id="KW-0560">Oxidoreductase</keyword>
<evidence type="ECO:0000256" key="6">
    <source>
        <dbReference type="ARBA" id="ARBA00023593"/>
    </source>
</evidence>
<sequence>MGFQLTPAKAPWDAVPAEEQVFVLITGANSGIGLNTGERLIDEFLSTRSLRSHLILLPTTRSKSKSLQTIRFLRAHAQRVAQTSAALRSRAGDGYRWEDTVARIHVLSLQVDLCDLRNVYALADTLVNRTVSNPEGLEGEYLRDVRISRLDTVVFNAAYGGWSGCNFPKAIWVILTQGLVQSVTWPTYKIALPTCILNERPGYNYVCVELPTHLSSLCEVPNQDIQPQKPFLGEVFTACVFGHYILAHQLLPLLNRHSSSEPPGRIVWSSTIEAVSDVFDTSDFQCFRGKGPYESAKRLMDILSLTATLPAALPYSSNFLTPDDPTDDPTEACDKPAAPRIYLTHPGVVASTLFPVPWFLMWAYKLTLILSRWLGSPWHTVDGYSGAKSAVWIALQEQSALDNLHAERVKWGSSSDRQLEVNVKKTEVEGWGWEGKVEDAAALKEDTGVLRKTIGRKRGVRDVTKEDIIEFEELGAECWKKMEELRQEWGGLIN</sequence>
<evidence type="ECO:0008006" key="9">
    <source>
        <dbReference type="Google" id="ProtNLM"/>
    </source>
</evidence>
<dbReference type="InterPro" id="IPR051593">
    <property type="entry name" value="Ergosterol_Biosynth_ERG27"/>
</dbReference>
<dbReference type="Proteomes" id="UP000236664">
    <property type="component" value="Unassembled WGS sequence"/>
</dbReference>
<dbReference type="PANTHER" id="PTHR43647:SF1">
    <property type="entry name" value="3-KETO-STEROID REDUCTASE ERG27"/>
    <property type="match status" value="1"/>
</dbReference>
<dbReference type="PANTHER" id="PTHR43647">
    <property type="entry name" value="DEHYDROGENASE"/>
    <property type="match status" value="1"/>
</dbReference>
<evidence type="ECO:0000313" key="8">
    <source>
        <dbReference type="Proteomes" id="UP000236664"/>
    </source>
</evidence>
<dbReference type="GO" id="GO:0005811">
    <property type="term" value="C:lipid droplet"/>
    <property type="evidence" value="ECO:0007669"/>
    <property type="project" value="TreeGrafter"/>
</dbReference>
<dbReference type="GO" id="GO:0006696">
    <property type="term" value="P:ergosterol biosynthetic process"/>
    <property type="evidence" value="ECO:0007669"/>
    <property type="project" value="TreeGrafter"/>
</dbReference>
<dbReference type="STRING" id="42673.A0A2K0W382"/>
<dbReference type="AlphaFoldDB" id="A0A2K0W382"/>
<evidence type="ECO:0000256" key="1">
    <source>
        <dbReference type="ARBA" id="ARBA00022516"/>
    </source>
</evidence>
<evidence type="ECO:0000256" key="3">
    <source>
        <dbReference type="ARBA" id="ARBA00022955"/>
    </source>
</evidence>
<dbReference type="EMBL" id="MTQA01000141">
    <property type="protein sequence ID" value="PNP76737.1"/>
    <property type="molecule type" value="Genomic_DNA"/>
</dbReference>
<keyword evidence="5" id="KW-0443">Lipid metabolism</keyword>
<evidence type="ECO:0000256" key="2">
    <source>
        <dbReference type="ARBA" id="ARBA00022857"/>
    </source>
</evidence>
<protein>
    <recommendedName>
        <fullName evidence="9">3-keto-steroid reductase</fullName>
    </recommendedName>
</protein>
<evidence type="ECO:0000256" key="4">
    <source>
        <dbReference type="ARBA" id="ARBA00023002"/>
    </source>
</evidence>
<keyword evidence="3" id="KW-0752">Steroid biosynthesis</keyword>
<proteinExistence type="inferred from homology"/>
<evidence type="ECO:0000313" key="7">
    <source>
        <dbReference type="EMBL" id="PNP76737.1"/>
    </source>
</evidence>
<dbReference type="InterPro" id="IPR036291">
    <property type="entry name" value="NAD(P)-bd_dom_sf"/>
</dbReference>
<comment type="similarity">
    <text evidence="6">Belongs to the short-chain dehydrogenases/reductases (SDR) family. ERG27 subfamily.</text>
</comment>
<dbReference type="GO" id="GO:0005741">
    <property type="term" value="C:mitochondrial outer membrane"/>
    <property type="evidence" value="ECO:0007669"/>
    <property type="project" value="TreeGrafter"/>
</dbReference>
<accession>A0A2K0W382</accession>
<organism evidence="7 8">
    <name type="scientific">Gibberella nygamai</name>
    <name type="common">Bean root rot disease fungus</name>
    <name type="synonym">Fusarium nygamai</name>
    <dbReference type="NCBI Taxonomy" id="42673"/>
    <lineage>
        <taxon>Eukaryota</taxon>
        <taxon>Fungi</taxon>
        <taxon>Dikarya</taxon>
        <taxon>Ascomycota</taxon>
        <taxon>Pezizomycotina</taxon>
        <taxon>Sordariomycetes</taxon>
        <taxon>Hypocreomycetidae</taxon>
        <taxon>Hypocreales</taxon>
        <taxon>Nectriaceae</taxon>
        <taxon>Fusarium</taxon>
        <taxon>Fusarium fujikuroi species complex</taxon>
    </lineage>
</organism>
<dbReference type="OrthoDB" id="9989144at2759"/>
<keyword evidence="2" id="KW-0521">NADP</keyword>
<dbReference type="SUPFAM" id="SSF51735">
    <property type="entry name" value="NAD(P)-binding Rossmann-fold domains"/>
    <property type="match status" value="1"/>
</dbReference>
<gene>
    <name evidence="7" type="ORF">FNYG_10156</name>
</gene>
<dbReference type="GO" id="GO:0005789">
    <property type="term" value="C:endoplasmic reticulum membrane"/>
    <property type="evidence" value="ECO:0007669"/>
    <property type="project" value="TreeGrafter"/>
</dbReference>
<keyword evidence="8" id="KW-1185">Reference proteome</keyword>